<proteinExistence type="predicted"/>
<dbReference type="PANTHER" id="PTHR46560:SF5">
    <property type="entry name" value="CYPHER, ISOFORM B"/>
    <property type="match status" value="1"/>
</dbReference>
<evidence type="ECO:0000313" key="4">
    <source>
        <dbReference type="Proteomes" id="UP001153292"/>
    </source>
</evidence>
<gene>
    <name evidence="3" type="ORF">CHILSU_LOCUS3391</name>
</gene>
<keyword evidence="4" id="KW-1185">Reference proteome</keyword>
<evidence type="ECO:0000313" key="3">
    <source>
        <dbReference type="EMBL" id="CAH0400203.1"/>
    </source>
</evidence>
<dbReference type="Proteomes" id="UP001153292">
    <property type="component" value="Chromosome 16"/>
</dbReference>
<keyword evidence="1" id="KW-0472">Membrane</keyword>
<protein>
    <recommendedName>
        <fullName evidence="2">ZP domain-containing protein</fullName>
    </recommendedName>
</protein>
<keyword evidence="1" id="KW-1133">Transmembrane helix</keyword>
<accession>A0ABN8AVN9</accession>
<sequence length="813" mass="88116">MFLGDLKEKVSLHLPSNACGVRTSPLNETAAEPDDDEDLFYSVDLVVQMDSKLQQSSDQELLIREGLCTRSGKMNRNYAENVLLVLQCWCLWATVITDNQPRAVRIVSPALEGIIQTKIRELVGQETRKIRTGRNRQGFESAAMAEQRTQLLEAARAWMELSPAATAPDPATVEVGQPTRLLIQCTLPGEHTVCSTHTAPVPATVEVGQPTRLLIQCTLPGEHTVCSTHTAPVPATVEVGQPTRLLIQCTLPGEHTVCSTHTAPVPATVEVGQPTRLLIQCTLPGELTVCSTHTAPVPATVEVGQPTRLLIQCTLSGEHTVCSTHTAPVPATVEVGQPTRLLIQCTLPGEHTVCSTHTAPDPATVEVGQPTRLLIQCTLPVEHTVCSTHTAPDPATVEVGQPTRLLIQCTLPGEHTVCKTHTASDPATVAVGQPTRLLIQCTLPGEHTVCSTHTAPDPATVEVGQPTRLLIQCTLPGEHTVCKTHTAPDPATVAVGQPTRLLMQCTMHSGTPKGQTLPLLGVGLRVTNCVAHDGLGEASQRLLDEAGCPVDETIFSKPTIHRHKHKSTEIDFSELEPADTLRNIEESSNIKLLKTDPDYMMKNIMTYQHAITTFAAFKFPDRSKLHLTCGIELCKGHCPPIDCKMLQKPQQTKDGLVRKARLDKDAKGLVIDRLEVYNSIEVLAPNIELEDEASIRGSRRPDTKEDQFVRGFSPGDKTICLSPGKMALAFCVLGVIFLCAIAVAFISLVRARRRLGREPLHTSLSFYTGSKSMFSSSESSSSGLSGSKLLLTDSPYLDHHSSSSNNWPYSRAF</sequence>
<dbReference type="EMBL" id="OU963909">
    <property type="protein sequence ID" value="CAH0400203.1"/>
    <property type="molecule type" value="Genomic_DNA"/>
</dbReference>
<name>A0ABN8AVN9_CHISP</name>
<dbReference type="PANTHER" id="PTHR46560">
    <property type="entry name" value="CYPHER, ISOFORM B"/>
    <property type="match status" value="1"/>
</dbReference>
<keyword evidence="1" id="KW-0812">Transmembrane</keyword>
<dbReference type="PROSITE" id="PS51034">
    <property type="entry name" value="ZP_2"/>
    <property type="match status" value="1"/>
</dbReference>
<evidence type="ECO:0000256" key="1">
    <source>
        <dbReference type="SAM" id="Phobius"/>
    </source>
</evidence>
<evidence type="ECO:0000259" key="2">
    <source>
        <dbReference type="PROSITE" id="PS51034"/>
    </source>
</evidence>
<reference evidence="3" key="1">
    <citation type="submission" date="2021-12" db="EMBL/GenBank/DDBJ databases">
        <authorList>
            <person name="King R."/>
        </authorList>
    </citation>
    <scope>NUCLEOTIDE SEQUENCE</scope>
</reference>
<organism evidence="3 4">
    <name type="scientific">Chilo suppressalis</name>
    <name type="common">Asiatic rice borer moth</name>
    <dbReference type="NCBI Taxonomy" id="168631"/>
    <lineage>
        <taxon>Eukaryota</taxon>
        <taxon>Metazoa</taxon>
        <taxon>Ecdysozoa</taxon>
        <taxon>Arthropoda</taxon>
        <taxon>Hexapoda</taxon>
        <taxon>Insecta</taxon>
        <taxon>Pterygota</taxon>
        <taxon>Neoptera</taxon>
        <taxon>Endopterygota</taxon>
        <taxon>Lepidoptera</taxon>
        <taxon>Glossata</taxon>
        <taxon>Ditrysia</taxon>
        <taxon>Pyraloidea</taxon>
        <taxon>Crambidae</taxon>
        <taxon>Crambinae</taxon>
        <taxon>Chilo</taxon>
    </lineage>
</organism>
<feature type="transmembrane region" description="Helical" evidence="1">
    <location>
        <begin position="726"/>
        <end position="749"/>
    </location>
</feature>
<dbReference type="InterPro" id="IPR001507">
    <property type="entry name" value="ZP_dom"/>
</dbReference>
<feature type="domain" description="ZP" evidence="2">
    <location>
        <begin position="321"/>
        <end position="650"/>
    </location>
</feature>